<feature type="region of interest" description="Disordered" evidence="4">
    <location>
        <begin position="741"/>
        <end position="816"/>
    </location>
</feature>
<dbReference type="InterPro" id="IPR002110">
    <property type="entry name" value="Ankyrin_rpt"/>
</dbReference>
<feature type="transmembrane region" description="Helical" evidence="5">
    <location>
        <begin position="648"/>
        <end position="671"/>
    </location>
</feature>
<gene>
    <name evidence="6" type="ORF">AMSG_11997</name>
</gene>
<sequence length="1255" mass="134765">MSASSSYDSVSAASDDSSTASHSNGELFEALAAAVESGAQDDAASAGAIHVVQWLVEEQGVDPDAVVEGETALDFAASAGSMDVVTWLVKSAGARIDGVDGCDQTPLATAAGAGHIDIVQWLVENGADVNLARNNHYTALMSAMREESTEIVEWLLDQANVDAAWAFDGSSALTVAAKTNKLEIVQRLALVGCPLESPGSGSGGAIVVAADSNAGDVVKWLVSEKQVRVDAADACGETALHKAARWNYLDILECLATSGSSNVNAANERGETPLHAAVDNGSSDAVEWLVRTGRASLDVRNNDGETALMAATKRNRWRMIYGLVEGGADVNVADADGRFPLHVAAENGRYRVVDALASASGVDLDVVDADGKTPLHVAAEGGESKVVEHLLRHGASSQVADNSGVTPLQAAEQAGFDDLAALLAMAVSDRDAALAAVAESANYRRLDKVMDGRGMPPGFGGSMLNLAALFIIKRLLPLYGSGWLALFLAVIGTAMTFGLPRTVHDSGVNIWTSVFFLGLCIITFIVFVAIELVLWRTWSRGLSALESGRDRRLLIFLYAAMVATLRQANALVLSAIMYEVDVRAIGNVIVSFVLIFGVNTLLSGYFSVLTLHDYDLFAVVVVFAAVRHIGLVMESFTFGEANVSDDAWIFSVALPAGGVIVLLAALAAMWMRPNFSALHLFDPFSVSFLEVTLFGSCMPRRAPFYDPNTLLSGASLDASRDAGSGSSSSSSYEYVYTTTSLSTHGGRTSRPPSDSSLSDAIPDGSSSEAASDRFGIVSTSSAPSSSEVTTSTSSHSSSEQEERISVSSMSAGAERDIRSPHELANIHLASLRPAPRYDVAITAMTLGKPVAPGYHWNLPLLRRPGSEVGSKLPPRCDGVHLMRSHYSWTTRSIFACSYLAIISVLYFSATLILMAALYRVCPIPTNESRMLSPPPPLPASLLHPADNVPLSQLRMLGTHNSYHLAPRKVFPGFNQGARFWRYSHKPLIDQLALGVRAFELDPHVRSESISVWHVNIWDDFSLCPCFVTCLRVFREWSRDHPGHVPIIIQLEFKSLWFADLVAGINGVHLDSLVIVERDILRIIGRNAIFTPDDLRNGSATLPDALAANSPPGWPRLGALRNKFIFILDDASSTRAAYLAPSLVLRNRIMFTTTVDGEAVSPWTSVFKYNSPLSESGAKIAELVTQGFLVRTRADTEDLSEQVDEKRAIAANDSMAQIVSFDWTPEIKWASYFSPSLLACIANATVPCSSWWEWEL</sequence>
<feature type="transmembrane region" description="Helical" evidence="5">
    <location>
        <begin position="584"/>
        <end position="602"/>
    </location>
</feature>
<dbReference type="GeneID" id="25569912"/>
<feature type="transmembrane region" description="Helical" evidence="5">
    <location>
        <begin position="555"/>
        <end position="578"/>
    </location>
</feature>
<dbReference type="Pfam" id="PF00023">
    <property type="entry name" value="Ank"/>
    <property type="match status" value="2"/>
</dbReference>
<dbReference type="GO" id="GO:0008081">
    <property type="term" value="F:phosphoric diester hydrolase activity"/>
    <property type="evidence" value="ECO:0007669"/>
    <property type="project" value="InterPro"/>
</dbReference>
<dbReference type="OrthoDB" id="2017497at2759"/>
<feature type="repeat" description="ANK" evidence="3">
    <location>
        <begin position="102"/>
        <end position="134"/>
    </location>
</feature>
<dbReference type="PROSITE" id="PS50088">
    <property type="entry name" value="ANK_REPEAT"/>
    <property type="match status" value="6"/>
</dbReference>
<feature type="transmembrane region" description="Helical" evidence="5">
    <location>
        <begin position="479"/>
        <end position="498"/>
    </location>
</feature>
<dbReference type="PANTHER" id="PTHR24198:SF165">
    <property type="entry name" value="ANKYRIN REPEAT-CONTAINING PROTEIN-RELATED"/>
    <property type="match status" value="1"/>
</dbReference>
<evidence type="ECO:0000256" key="1">
    <source>
        <dbReference type="ARBA" id="ARBA00022737"/>
    </source>
</evidence>
<dbReference type="GO" id="GO:0006629">
    <property type="term" value="P:lipid metabolic process"/>
    <property type="evidence" value="ECO:0007669"/>
    <property type="project" value="InterPro"/>
</dbReference>
<name>A0A0L0DES8_THETB</name>
<dbReference type="Proteomes" id="UP000054408">
    <property type="component" value="Unassembled WGS sequence"/>
</dbReference>
<keyword evidence="5" id="KW-0812">Transmembrane</keyword>
<feature type="region of interest" description="Disordered" evidence="4">
    <location>
        <begin position="1"/>
        <end position="20"/>
    </location>
</feature>
<keyword evidence="1" id="KW-0677">Repeat</keyword>
<keyword evidence="5" id="KW-1133">Transmembrane helix</keyword>
<reference evidence="6 7" key="1">
    <citation type="submission" date="2010-05" db="EMBL/GenBank/DDBJ databases">
        <title>The Genome Sequence of Thecamonas trahens ATCC 50062.</title>
        <authorList>
            <consortium name="The Broad Institute Genome Sequencing Platform"/>
            <person name="Russ C."/>
            <person name="Cuomo C."/>
            <person name="Shea T."/>
            <person name="Young S.K."/>
            <person name="Zeng Q."/>
            <person name="Koehrsen M."/>
            <person name="Haas B."/>
            <person name="Borodovsky M."/>
            <person name="Guigo R."/>
            <person name="Alvarado L."/>
            <person name="Berlin A."/>
            <person name="Bochicchio J."/>
            <person name="Borenstein D."/>
            <person name="Chapman S."/>
            <person name="Chen Z."/>
            <person name="Freedman E."/>
            <person name="Gellesch M."/>
            <person name="Goldberg J."/>
            <person name="Griggs A."/>
            <person name="Gujja S."/>
            <person name="Heilman E."/>
            <person name="Heiman D."/>
            <person name="Hepburn T."/>
            <person name="Howarth C."/>
            <person name="Jen D."/>
            <person name="Larson L."/>
            <person name="Mehta T."/>
            <person name="Park D."/>
            <person name="Pearson M."/>
            <person name="Roberts A."/>
            <person name="Saif S."/>
            <person name="Shenoy N."/>
            <person name="Sisk P."/>
            <person name="Stolte C."/>
            <person name="Sykes S."/>
            <person name="Thomson T."/>
            <person name="Walk T."/>
            <person name="White J."/>
            <person name="Yandava C."/>
            <person name="Burger G."/>
            <person name="Gray M.W."/>
            <person name="Holland P.W.H."/>
            <person name="King N."/>
            <person name="Lang F.B.F."/>
            <person name="Roger A.J."/>
            <person name="Ruiz-Trillo I."/>
            <person name="Lander E."/>
            <person name="Nusbaum C."/>
        </authorList>
    </citation>
    <scope>NUCLEOTIDE SEQUENCE [LARGE SCALE GENOMIC DNA]</scope>
    <source>
        <strain evidence="6 7">ATCC 50062</strain>
    </source>
</reference>
<dbReference type="SMART" id="SM00248">
    <property type="entry name" value="ANK"/>
    <property type="match status" value="11"/>
</dbReference>
<dbReference type="RefSeq" id="XP_013756818.1">
    <property type="nucleotide sequence ID" value="XM_013901364.1"/>
</dbReference>
<dbReference type="InterPro" id="IPR036770">
    <property type="entry name" value="Ankyrin_rpt-contain_sf"/>
</dbReference>
<feature type="transmembrane region" description="Helical" evidence="5">
    <location>
        <begin position="614"/>
        <end position="636"/>
    </location>
</feature>
<dbReference type="PROSITE" id="PS50297">
    <property type="entry name" value="ANK_REP_REGION"/>
    <property type="match status" value="5"/>
</dbReference>
<feature type="transmembrane region" description="Helical" evidence="5">
    <location>
        <begin position="892"/>
        <end position="918"/>
    </location>
</feature>
<protein>
    <submittedName>
        <fullName evidence="6">Uncharacterized protein</fullName>
    </submittedName>
</protein>
<dbReference type="InterPro" id="IPR032075">
    <property type="entry name" value="PI-PLC-C1"/>
</dbReference>
<dbReference type="PANTHER" id="PTHR24198">
    <property type="entry name" value="ANKYRIN REPEAT AND PROTEIN KINASE DOMAIN-CONTAINING PROTEIN"/>
    <property type="match status" value="1"/>
</dbReference>
<feature type="repeat" description="ANK" evidence="3">
    <location>
        <begin position="336"/>
        <end position="369"/>
    </location>
</feature>
<proteinExistence type="predicted"/>
<keyword evidence="5" id="KW-0472">Membrane</keyword>
<feature type="repeat" description="ANK" evidence="3">
    <location>
        <begin position="370"/>
        <end position="402"/>
    </location>
</feature>
<dbReference type="SUPFAM" id="SSF51695">
    <property type="entry name" value="PLC-like phosphodiesterases"/>
    <property type="match status" value="1"/>
</dbReference>
<organism evidence="6 7">
    <name type="scientific">Thecamonas trahens ATCC 50062</name>
    <dbReference type="NCBI Taxonomy" id="461836"/>
    <lineage>
        <taxon>Eukaryota</taxon>
        <taxon>Apusozoa</taxon>
        <taxon>Apusomonadida</taxon>
        <taxon>Apusomonadidae</taxon>
        <taxon>Thecamonas</taxon>
    </lineage>
</organism>
<dbReference type="eggNOG" id="KOG4177">
    <property type="taxonomic scope" value="Eukaryota"/>
</dbReference>
<dbReference type="Gene3D" id="3.20.20.190">
    <property type="entry name" value="Phosphatidylinositol (PI) phosphodiesterase"/>
    <property type="match status" value="1"/>
</dbReference>
<dbReference type="Gene3D" id="1.25.40.20">
    <property type="entry name" value="Ankyrin repeat-containing domain"/>
    <property type="match status" value="3"/>
</dbReference>
<feature type="repeat" description="ANK" evidence="3">
    <location>
        <begin position="68"/>
        <end position="101"/>
    </location>
</feature>
<evidence type="ECO:0000313" key="6">
    <source>
        <dbReference type="EMBL" id="KNC50725.1"/>
    </source>
</evidence>
<evidence type="ECO:0000256" key="3">
    <source>
        <dbReference type="PROSITE-ProRule" id="PRU00023"/>
    </source>
</evidence>
<feature type="transmembrane region" description="Helical" evidence="5">
    <location>
        <begin position="454"/>
        <end position="472"/>
    </location>
</feature>
<keyword evidence="7" id="KW-1185">Reference proteome</keyword>
<evidence type="ECO:0000256" key="5">
    <source>
        <dbReference type="SAM" id="Phobius"/>
    </source>
</evidence>
<keyword evidence="2 3" id="KW-0040">ANK repeat</keyword>
<feature type="repeat" description="ANK" evidence="3">
    <location>
        <begin position="269"/>
        <end position="293"/>
    </location>
</feature>
<dbReference type="Pfam" id="PF16670">
    <property type="entry name" value="PI-PLC-C1"/>
    <property type="match status" value="2"/>
</dbReference>
<dbReference type="Pfam" id="PF12796">
    <property type="entry name" value="Ank_2"/>
    <property type="match status" value="3"/>
</dbReference>
<dbReference type="AlphaFoldDB" id="A0A0L0DES8"/>
<evidence type="ECO:0000313" key="7">
    <source>
        <dbReference type="Proteomes" id="UP000054408"/>
    </source>
</evidence>
<feature type="compositionally biased region" description="Polar residues" evidence="4">
    <location>
        <begin position="743"/>
        <end position="769"/>
    </location>
</feature>
<feature type="repeat" description="ANK" evidence="3">
    <location>
        <begin position="303"/>
        <end position="335"/>
    </location>
</feature>
<accession>A0A0L0DES8</accession>
<evidence type="ECO:0000256" key="2">
    <source>
        <dbReference type="ARBA" id="ARBA00023043"/>
    </source>
</evidence>
<dbReference type="InterPro" id="IPR017946">
    <property type="entry name" value="PLC-like_Pdiesterase_TIM-brl"/>
</dbReference>
<dbReference type="SUPFAM" id="SSF48403">
    <property type="entry name" value="Ankyrin repeat"/>
    <property type="match status" value="1"/>
</dbReference>
<dbReference type="PROSITE" id="PS50007">
    <property type="entry name" value="PIPLC_X_DOMAIN"/>
    <property type="match status" value="1"/>
</dbReference>
<dbReference type="STRING" id="461836.A0A0L0DES8"/>
<dbReference type="EMBL" id="GL349462">
    <property type="protein sequence ID" value="KNC50725.1"/>
    <property type="molecule type" value="Genomic_DNA"/>
</dbReference>
<feature type="transmembrane region" description="Helical" evidence="5">
    <location>
        <begin position="510"/>
        <end position="534"/>
    </location>
</feature>
<evidence type="ECO:0000256" key="4">
    <source>
        <dbReference type="SAM" id="MobiDB-lite"/>
    </source>
</evidence>
<feature type="compositionally biased region" description="Low complexity" evidence="4">
    <location>
        <begin position="778"/>
        <end position="797"/>
    </location>
</feature>
<dbReference type="PRINTS" id="PR01415">
    <property type="entry name" value="ANKYRIN"/>
</dbReference>